<feature type="transmembrane region" description="Helical" evidence="1">
    <location>
        <begin position="30"/>
        <end position="52"/>
    </location>
</feature>
<evidence type="ECO:0000313" key="2">
    <source>
        <dbReference type="EMBL" id="KAF5319834.1"/>
    </source>
</evidence>
<evidence type="ECO:0000256" key="1">
    <source>
        <dbReference type="SAM" id="Phobius"/>
    </source>
</evidence>
<sequence length="138" mass="14937">MPLSKLDQELGYGCTWEGDLSPSIRKTAAIAGYIGLAKAASMAILMISVFLVRRRNTTGTLLHVLRRDSGVHLFSLLALRLFAAVTTSSVELLGSYNIPNSSSSNERDSIVVGGQYTIIPILACRLLLNMRKTEDPGV</sequence>
<comment type="caution">
    <text evidence="2">The sequence shown here is derived from an EMBL/GenBank/DDBJ whole genome shotgun (WGS) entry which is preliminary data.</text>
</comment>
<keyword evidence="1" id="KW-1133">Transmembrane helix</keyword>
<keyword evidence="1" id="KW-0472">Membrane</keyword>
<protein>
    <submittedName>
        <fullName evidence="2">Uncharacterized protein</fullName>
    </submittedName>
</protein>
<feature type="transmembrane region" description="Helical" evidence="1">
    <location>
        <begin position="73"/>
        <end position="90"/>
    </location>
</feature>
<evidence type="ECO:0000313" key="3">
    <source>
        <dbReference type="Proteomes" id="UP000541558"/>
    </source>
</evidence>
<reference evidence="2 3" key="1">
    <citation type="journal article" date="2020" name="ISME J.">
        <title>Uncovering the hidden diversity of litter-decomposition mechanisms in mushroom-forming fungi.</title>
        <authorList>
            <person name="Floudas D."/>
            <person name="Bentzer J."/>
            <person name="Ahren D."/>
            <person name="Johansson T."/>
            <person name="Persson P."/>
            <person name="Tunlid A."/>
        </authorList>
    </citation>
    <scope>NUCLEOTIDE SEQUENCE [LARGE SCALE GENOMIC DNA]</scope>
    <source>
        <strain evidence="2 3">CBS 175.51</strain>
    </source>
</reference>
<name>A0A8H5BAQ7_9AGAR</name>
<accession>A0A8H5BAQ7</accession>
<proteinExistence type="predicted"/>
<dbReference type="EMBL" id="JAACJK010000173">
    <property type="protein sequence ID" value="KAF5319834.1"/>
    <property type="molecule type" value="Genomic_DNA"/>
</dbReference>
<dbReference type="OrthoDB" id="3035007at2759"/>
<keyword evidence="3" id="KW-1185">Reference proteome</keyword>
<dbReference type="AlphaFoldDB" id="A0A8H5BAQ7"/>
<keyword evidence="1" id="KW-0812">Transmembrane</keyword>
<feature type="transmembrane region" description="Helical" evidence="1">
    <location>
        <begin position="110"/>
        <end position="128"/>
    </location>
</feature>
<organism evidence="2 3">
    <name type="scientific">Ephemerocybe angulata</name>
    <dbReference type="NCBI Taxonomy" id="980116"/>
    <lineage>
        <taxon>Eukaryota</taxon>
        <taxon>Fungi</taxon>
        <taxon>Dikarya</taxon>
        <taxon>Basidiomycota</taxon>
        <taxon>Agaricomycotina</taxon>
        <taxon>Agaricomycetes</taxon>
        <taxon>Agaricomycetidae</taxon>
        <taxon>Agaricales</taxon>
        <taxon>Agaricineae</taxon>
        <taxon>Psathyrellaceae</taxon>
        <taxon>Ephemerocybe</taxon>
    </lineage>
</organism>
<dbReference type="Proteomes" id="UP000541558">
    <property type="component" value="Unassembled WGS sequence"/>
</dbReference>
<gene>
    <name evidence="2" type="ORF">D9611_012823</name>
</gene>